<dbReference type="PANTHER" id="PTHR30126:SF96">
    <property type="entry name" value="TRANSCRIPTIONAL REGULATORY PROTEIN, LYSR FAMILY"/>
    <property type="match status" value="1"/>
</dbReference>
<dbReference type="AlphaFoldDB" id="A0A135YUV8"/>
<dbReference type="PANTHER" id="PTHR30126">
    <property type="entry name" value="HTH-TYPE TRANSCRIPTIONAL REGULATOR"/>
    <property type="match status" value="1"/>
</dbReference>
<dbReference type="SUPFAM" id="SSF53850">
    <property type="entry name" value="Periplasmic binding protein-like II"/>
    <property type="match status" value="1"/>
</dbReference>
<dbReference type="Proteomes" id="UP001434419">
    <property type="component" value="Unassembled WGS sequence"/>
</dbReference>
<proteinExistence type="inferred from homology"/>
<evidence type="ECO:0000313" key="7">
    <source>
        <dbReference type="EMBL" id="TDN31047.1"/>
    </source>
</evidence>
<evidence type="ECO:0000313" key="5">
    <source>
        <dbReference type="EMBL" id="MES5148975.1"/>
    </source>
</evidence>
<dbReference type="Proteomes" id="UP000295195">
    <property type="component" value="Unassembled WGS sequence"/>
</dbReference>
<dbReference type="STRING" id="47770.GCA_001567095_01193"/>
<dbReference type="CDD" id="cd05466">
    <property type="entry name" value="PBP2_LTTR_substrate"/>
    <property type="match status" value="1"/>
</dbReference>
<evidence type="ECO:0000313" key="6">
    <source>
        <dbReference type="EMBL" id="RXF56859.1"/>
    </source>
</evidence>
<dbReference type="EMBL" id="JBETVU010000012">
    <property type="protein sequence ID" value="MES5148975.1"/>
    <property type="molecule type" value="Genomic_DNA"/>
</dbReference>
<evidence type="ECO:0000313" key="10">
    <source>
        <dbReference type="Proteomes" id="UP001434419"/>
    </source>
</evidence>
<evidence type="ECO:0000313" key="9">
    <source>
        <dbReference type="Proteomes" id="UP000295195"/>
    </source>
</evidence>
<comment type="caution">
    <text evidence="6">The sequence shown here is derived from an EMBL/GenBank/DDBJ whole genome shotgun (WGS) entry which is preliminary data.</text>
</comment>
<dbReference type="RefSeq" id="WP_005719233.1">
    <property type="nucleotide sequence ID" value="NZ_CAZZQD010000001.1"/>
</dbReference>
<dbReference type="Proteomes" id="UP000289808">
    <property type="component" value="Unassembled WGS sequence"/>
</dbReference>
<reference evidence="7 9" key="1">
    <citation type="submission" date="2017-06" db="EMBL/GenBank/DDBJ databases">
        <authorList>
            <person name="Swanenburg J."/>
            <person name="Kort R."/>
        </authorList>
    </citation>
    <scope>NUCLEOTIDE SEQUENCE [LARGE SCALE GENOMIC DNA]</scope>
    <source>
        <strain evidence="7 9">RL05</strain>
    </source>
</reference>
<protein>
    <submittedName>
        <fullName evidence="5 6">Transcriptional regulator</fullName>
    </submittedName>
</protein>
<dbReference type="EMBL" id="SCLX01000074">
    <property type="protein sequence ID" value="RXF56859.1"/>
    <property type="molecule type" value="Genomic_DNA"/>
</dbReference>
<dbReference type="Pfam" id="PF03466">
    <property type="entry name" value="LysR_substrate"/>
    <property type="match status" value="1"/>
</dbReference>
<evidence type="ECO:0000259" key="4">
    <source>
        <dbReference type="Pfam" id="PF03466"/>
    </source>
</evidence>
<dbReference type="Gene3D" id="3.40.190.10">
    <property type="entry name" value="Periplasmic binding protein-like II"/>
    <property type="match status" value="2"/>
</dbReference>
<reference evidence="5" key="3">
    <citation type="submission" date="2024-06" db="EMBL/GenBank/DDBJ databases">
        <title>Vaginal Lactobacillus fatty acid response mechanisms reveal a metabolite-targeted strategy for bacterial vaginosis treatment.</title>
        <authorList>
            <person name="Zhu M."/>
            <person name="Blainey P.C."/>
            <person name="Bloom S.M."/>
            <person name="Kwon D.S."/>
        </authorList>
    </citation>
    <scope>NUCLEOTIDE SEQUENCE</scope>
    <source>
        <strain evidence="5">194_F1_1</strain>
    </source>
</reference>
<evidence type="ECO:0000256" key="1">
    <source>
        <dbReference type="ARBA" id="ARBA00009437"/>
    </source>
</evidence>
<evidence type="ECO:0000256" key="2">
    <source>
        <dbReference type="ARBA" id="ARBA00023015"/>
    </source>
</evidence>
<sequence length="205" mass="23276">MKNKMTELKIAYFDQLGRKELDQAVQHFVLKHPNVDVKLLATSHDGAFAKLNEDEADIAINDLRDENLNFDETELTQAGVMAILPKGMYPNGIQMIEKDELNDMTCFIVAKPEEEVSELHLFKDLYQIGSQFIASNSVEEAALLVASRSGYFILNENTARLINTTDLQPLFLLDHGQLIKQKIMAFYKSNSALSSEFIKLLQQEY</sequence>
<accession>A0A135YUV8</accession>
<keyword evidence="2" id="KW-0805">Transcription regulation</keyword>
<dbReference type="InterPro" id="IPR005119">
    <property type="entry name" value="LysR_subst-bd"/>
</dbReference>
<keyword evidence="10" id="KW-1185">Reference proteome</keyword>
<evidence type="ECO:0000256" key="3">
    <source>
        <dbReference type="ARBA" id="ARBA00023163"/>
    </source>
</evidence>
<gene>
    <name evidence="5" type="ORF">ABVC42_03405</name>
    <name evidence="7" type="ORF">CEE75_06795</name>
    <name evidence="6" type="ORF">ERD32_09840</name>
</gene>
<organism evidence="6 8">
    <name type="scientific">Lactobacillus crispatus</name>
    <dbReference type="NCBI Taxonomy" id="47770"/>
    <lineage>
        <taxon>Bacteria</taxon>
        <taxon>Bacillati</taxon>
        <taxon>Bacillota</taxon>
        <taxon>Bacilli</taxon>
        <taxon>Lactobacillales</taxon>
        <taxon>Lactobacillaceae</taxon>
        <taxon>Lactobacillus</taxon>
    </lineage>
</organism>
<keyword evidence="3" id="KW-0804">Transcription</keyword>
<dbReference type="EMBL" id="NKLP01000124">
    <property type="protein sequence ID" value="TDN31047.1"/>
    <property type="molecule type" value="Genomic_DNA"/>
</dbReference>
<name>A0A135YUV8_9LACO</name>
<reference evidence="6 8" key="2">
    <citation type="submission" date="2019-01" db="EMBL/GenBank/DDBJ databases">
        <title>The genome sequence of Lactobacillus crispatus L49.</title>
        <authorList>
            <person name="Zhong J."/>
            <person name="Zhang J."/>
        </authorList>
    </citation>
    <scope>NUCLEOTIDE SEQUENCE [LARGE SCALE GENOMIC DNA]</scope>
    <source>
        <strain evidence="6 8">L49</strain>
    </source>
</reference>
<comment type="similarity">
    <text evidence="1">Belongs to the LysR transcriptional regulatory family.</text>
</comment>
<evidence type="ECO:0000313" key="8">
    <source>
        <dbReference type="Proteomes" id="UP000289808"/>
    </source>
</evidence>
<feature type="domain" description="LysR substrate-binding" evidence="4">
    <location>
        <begin position="7"/>
        <end position="201"/>
    </location>
</feature>